<reference evidence="3 4" key="1">
    <citation type="submission" date="2018-01" db="EMBL/GenBank/DDBJ databases">
        <title>Genome sequence of Iodobacter sp. strain PCH194 isolated from Indian Trans-Himalaya.</title>
        <authorList>
            <person name="Kumar V."/>
            <person name="Thakur V."/>
            <person name="Kumar S."/>
            <person name="Singh D."/>
        </authorList>
    </citation>
    <scope>NUCLEOTIDE SEQUENCE [LARGE SCALE GENOMIC DNA]</scope>
    <source>
        <strain evidence="3 4">PCH194</strain>
        <plasmid evidence="3 4">pl1</plasmid>
    </source>
</reference>
<evidence type="ECO:0000313" key="3">
    <source>
        <dbReference type="EMBL" id="QBC45936.1"/>
    </source>
</evidence>
<dbReference type="RefSeq" id="WP_130108402.1">
    <property type="nucleotide sequence ID" value="NZ_CP025783.1"/>
</dbReference>
<keyword evidence="2" id="KW-0732">Signal</keyword>
<keyword evidence="1" id="KW-0175">Coiled coil</keyword>
<keyword evidence="4" id="KW-1185">Reference proteome</keyword>
<feature type="signal peptide" evidence="2">
    <location>
        <begin position="1"/>
        <end position="21"/>
    </location>
</feature>
<gene>
    <name evidence="3" type="ORF">C1H71_20575</name>
</gene>
<evidence type="ECO:0000256" key="1">
    <source>
        <dbReference type="SAM" id="Coils"/>
    </source>
</evidence>
<dbReference type="EMBL" id="CP025783">
    <property type="protein sequence ID" value="QBC45936.1"/>
    <property type="molecule type" value="Genomic_DNA"/>
</dbReference>
<dbReference type="GeneID" id="39458589"/>
<geneLocation type="plasmid" evidence="3 4">
    <name>pl1</name>
</geneLocation>
<feature type="chain" id="PRO_5028836150" evidence="2">
    <location>
        <begin position="22"/>
        <end position="153"/>
    </location>
</feature>
<dbReference type="Proteomes" id="UP000515917">
    <property type="component" value="Plasmid pl1"/>
</dbReference>
<organism evidence="3 4">
    <name type="scientific">Iodobacter fluviatilis</name>
    <dbReference type="NCBI Taxonomy" id="537"/>
    <lineage>
        <taxon>Bacteria</taxon>
        <taxon>Pseudomonadati</taxon>
        <taxon>Pseudomonadota</taxon>
        <taxon>Betaproteobacteria</taxon>
        <taxon>Neisseriales</taxon>
        <taxon>Chitinibacteraceae</taxon>
        <taxon>Iodobacter</taxon>
    </lineage>
</organism>
<accession>A0A7G3GF21</accession>
<evidence type="ECO:0000256" key="2">
    <source>
        <dbReference type="SAM" id="SignalP"/>
    </source>
</evidence>
<sequence>MKIALLICSLCLSFAAGFLFARERAMQAQKKEVAVKIVRQQQSAEVALHALRKQQTAQQQRQVLQLEQLEQQFRDYREQLPQRIILPVAWRMQHDRATHLPASSPTAAPALNQAGATNDLAALSTVSLNYASCLSWREALEGWQQWYAIVSTQ</sequence>
<proteinExistence type="predicted"/>
<protein>
    <submittedName>
        <fullName evidence="3">Uncharacterized protein</fullName>
    </submittedName>
</protein>
<name>A0A7G3GF21_9NEIS</name>
<evidence type="ECO:0000313" key="4">
    <source>
        <dbReference type="Proteomes" id="UP000515917"/>
    </source>
</evidence>
<feature type="coiled-coil region" evidence="1">
    <location>
        <begin position="52"/>
        <end position="79"/>
    </location>
</feature>
<dbReference type="KEGG" id="ifl:C1H71_20575"/>
<keyword evidence="3" id="KW-0614">Plasmid</keyword>
<dbReference type="AlphaFoldDB" id="A0A7G3GF21"/>